<evidence type="ECO:0000313" key="3">
    <source>
        <dbReference type="Proteomes" id="UP000011529"/>
    </source>
</evidence>
<gene>
    <name evidence="2" type="ORF">RE6C_01746</name>
</gene>
<dbReference type="AlphaFoldDB" id="M2AK47"/>
<reference evidence="2" key="2">
    <citation type="journal article" date="2013" name="Mar. Genomics">
        <title>Expression of sulfatases in Rhodopirellula baltica and the diversity of sulfatases in the genus Rhodopirellula.</title>
        <authorList>
            <person name="Wegner C.E."/>
            <person name="Richter-Heitmann T."/>
            <person name="Klindworth A."/>
            <person name="Klockow C."/>
            <person name="Richter M."/>
            <person name="Achstetter T."/>
            <person name="Glockner F.O."/>
            <person name="Harder J."/>
        </authorList>
    </citation>
    <scope>NUCLEOTIDE SEQUENCE [LARGE SCALE GENOMIC DNA]</scope>
    <source>
        <strain evidence="2">6C</strain>
    </source>
</reference>
<evidence type="ECO:0000259" key="1">
    <source>
        <dbReference type="Pfam" id="PF07883"/>
    </source>
</evidence>
<dbReference type="PATRIC" id="fig|1263867.3.peg.1853"/>
<dbReference type="InterPro" id="IPR011051">
    <property type="entry name" value="RmlC_Cupin_sf"/>
</dbReference>
<evidence type="ECO:0000313" key="2">
    <source>
        <dbReference type="EMBL" id="EMB17480.1"/>
    </source>
</evidence>
<comment type="caution">
    <text evidence="2">The sequence shown here is derived from an EMBL/GenBank/DDBJ whole genome shotgun (WGS) entry which is preliminary data.</text>
</comment>
<dbReference type="PANTHER" id="PTHR37694:SF1">
    <property type="entry name" value="SLR8022 PROTEIN"/>
    <property type="match status" value="1"/>
</dbReference>
<protein>
    <submittedName>
        <fullName evidence="2">Cupin 2 conserved barrel domain protein</fullName>
    </submittedName>
</protein>
<dbReference type="InterPro" id="IPR014710">
    <property type="entry name" value="RmlC-like_jellyroll"/>
</dbReference>
<dbReference type="Proteomes" id="UP000011529">
    <property type="component" value="Unassembled WGS sequence"/>
</dbReference>
<dbReference type="CDD" id="cd02230">
    <property type="entry name" value="cupin_HP0902-like"/>
    <property type="match status" value="1"/>
</dbReference>
<name>M2AK47_9BACT</name>
<dbReference type="EMBL" id="ANMO01000096">
    <property type="protein sequence ID" value="EMB17480.1"/>
    <property type="molecule type" value="Genomic_DNA"/>
</dbReference>
<feature type="domain" description="Cupin type-2" evidence="1">
    <location>
        <begin position="40"/>
        <end position="98"/>
    </location>
</feature>
<dbReference type="InterPro" id="IPR013096">
    <property type="entry name" value="Cupin_2"/>
</dbReference>
<proteinExistence type="predicted"/>
<dbReference type="Gene3D" id="2.60.120.10">
    <property type="entry name" value="Jelly Rolls"/>
    <property type="match status" value="1"/>
</dbReference>
<dbReference type="Pfam" id="PF07883">
    <property type="entry name" value="Cupin_2"/>
    <property type="match status" value="1"/>
</dbReference>
<sequence>MDQLMNTNATEMIDLLQIDPDAEPKPSLLLQNDSFKIMRLVLPVGKTIPEHKAPKEIAVQCVSGAVDFTAKGETHHMTTGKLLHLEPGELHALTAIEASVMLVTMAK</sequence>
<dbReference type="SUPFAM" id="SSF51182">
    <property type="entry name" value="RmlC-like cupins"/>
    <property type="match status" value="1"/>
</dbReference>
<dbReference type="PANTHER" id="PTHR37694">
    <property type="entry name" value="SLR8022 PROTEIN"/>
    <property type="match status" value="1"/>
</dbReference>
<organism evidence="2 3">
    <name type="scientific">Rhodopirellula europaea 6C</name>
    <dbReference type="NCBI Taxonomy" id="1263867"/>
    <lineage>
        <taxon>Bacteria</taxon>
        <taxon>Pseudomonadati</taxon>
        <taxon>Planctomycetota</taxon>
        <taxon>Planctomycetia</taxon>
        <taxon>Pirellulales</taxon>
        <taxon>Pirellulaceae</taxon>
        <taxon>Rhodopirellula</taxon>
    </lineage>
</organism>
<accession>M2AK47</accession>
<reference evidence="2" key="1">
    <citation type="submission" date="2012-11" db="EMBL/GenBank/DDBJ databases">
        <title>Permanent draft genomes of Rhodopirellula europaea strain SH398 and 6C.</title>
        <authorList>
            <person name="Richter M."/>
            <person name="Richter-Heitmann T."/>
            <person name="Frank C."/>
            <person name="Harder J."/>
            <person name="Glockner F.O."/>
        </authorList>
    </citation>
    <scope>NUCLEOTIDE SEQUENCE</scope>
    <source>
        <strain evidence="2">6C</strain>
    </source>
</reference>
<keyword evidence="3" id="KW-1185">Reference proteome</keyword>